<name>A0A7W8CYU4_9FIRM</name>
<dbReference type="EMBL" id="JACHHK010000010">
    <property type="protein sequence ID" value="MBB5183886.1"/>
    <property type="molecule type" value="Genomic_DNA"/>
</dbReference>
<reference evidence="1 2" key="1">
    <citation type="submission" date="2020-08" db="EMBL/GenBank/DDBJ databases">
        <title>Genomic Encyclopedia of Type Strains, Phase IV (KMG-IV): sequencing the most valuable type-strain genomes for metagenomic binning, comparative biology and taxonomic classification.</title>
        <authorList>
            <person name="Goeker M."/>
        </authorList>
    </citation>
    <scope>NUCLEOTIDE SEQUENCE [LARGE SCALE GENOMIC DNA]</scope>
    <source>
        <strain evidence="1 2">DSM 25799</strain>
    </source>
</reference>
<dbReference type="Proteomes" id="UP000539953">
    <property type="component" value="Unassembled WGS sequence"/>
</dbReference>
<evidence type="ECO:0000313" key="1">
    <source>
        <dbReference type="EMBL" id="MBB5183886.1"/>
    </source>
</evidence>
<keyword evidence="2" id="KW-1185">Reference proteome</keyword>
<dbReference type="AlphaFoldDB" id="A0A7W8CYU4"/>
<accession>A0A7W8CYU4</accession>
<dbReference type="GO" id="GO:0030420">
    <property type="term" value="P:establishment of competence for transformation"/>
    <property type="evidence" value="ECO:0007669"/>
    <property type="project" value="InterPro"/>
</dbReference>
<dbReference type="InterPro" id="IPR010461">
    <property type="entry name" value="ComK"/>
</dbReference>
<organism evidence="1 2">
    <name type="scientific">Catenisphaera adipataccumulans</name>
    <dbReference type="NCBI Taxonomy" id="700500"/>
    <lineage>
        <taxon>Bacteria</taxon>
        <taxon>Bacillati</taxon>
        <taxon>Bacillota</taxon>
        <taxon>Erysipelotrichia</taxon>
        <taxon>Erysipelotrichales</taxon>
        <taxon>Erysipelotrichaceae</taxon>
        <taxon>Catenisphaera</taxon>
    </lineage>
</organism>
<gene>
    <name evidence="1" type="ORF">HNQ47_001934</name>
</gene>
<evidence type="ECO:0000313" key="2">
    <source>
        <dbReference type="Proteomes" id="UP000539953"/>
    </source>
</evidence>
<sequence>MPNYFYYDYARAAVCEVRKDTANHVPAVNAMTYLNQLCLEHGSTLEGRKAAFRYKIKQRKFTPIYVSTSMIYFPIESTRHASCKWVNYAEIEDVDYKEKRCTIRFKDHTSLTVENPQRIRATMHHIWCYLHAS</sequence>
<proteinExistence type="predicted"/>
<comment type="caution">
    <text evidence="1">The sequence shown here is derived from an EMBL/GenBank/DDBJ whole genome shotgun (WGS) entry which is preliminary data.</text>
</comment>
<dbReference type="RefSeq" id="WP_183329181.1">
    <property type="nucleotide sequence ID" value="NZ_JACHHK010000010.1"/>
</dbReference>
<protein>
    <submittedName>
        <fullName evidence="1">Competence protein ComK</fullName>
    </submittedName>
</protein>
<dbReference type="Pfam" id="PF06338">
    <property type="entry name" value="ComK"/>
    <property type="match status" value="1"/>
</dbReference>